<name>A0ABS8MWT2_9FLAO</name>
<gene>
    <name evidence="1" type="ORF">LNQ49_16790</name>
</gene>
<dbReference type="RefSeq" id="WP_229990173.1">
    <property type="nucleotide sequence ID" value="NZ_JAJJMO010000001.1"/>
</dbReference>
<evidence type="ECO:0000313" key="1">
    <source>
        <dbReference type="EMBL" id="MCC9073236.1"/>
    </source>
</evidence>
<organism evidence="1 2">
    <name type="scientific">Flavobacterium pisciphilum</name>
    <dbReference type="NCBI Taxonomy" id="2893755"/>
    <lineage>
        <taxon>Bacteria</taxon>
        <taxon>Pseudomonadati</taxon>
        <taxon>Bacteroidota</taxon>
        <taxon>Flavobacteriia</taxon>
        <taxon>Flavobacteriales</taxon>
        <taxon>Flavobacteriaceae</taxon>
        <taxon>Flavobacterium</taxon>
    </lineage>
</organism>
<accession>A0ABS8MWT2</accession>
<reference evidence="1" key="1">
    <citation type="submission" date="2021-11" db="EMBL/GenBank/DDBJ databases">
        <title>Description of novel Flavobacterium species.</title>
        <authorList>
            <person name="Saticioglu I.B."/>
            <person name="Ay H."/>
            <person name="Altun S."/>
            <person name="Duman M."/>
        </authorList>
    </citation>
    <scope>NUCLEOTIDE SEQUENCE</scope>
    <source>
        <strain evidence="1">F-65</strain>
    </source>
</reference>
<proteinExistence type="predicted"/>
<sequence>MNKIKRKLYLLFLIVICINCDGTLGGFNNLSFPVPKKKLEVAFDSLYSNYPEYKIPAKYQNFNNWSKRGYDFLDSRIFYFSQSPEEMYYISFVGDEQNLKDTTHIDIAIRAVFAGNKKKWLKQEDFTKEEENRIQERFKTEIISKLEKYTNNDAKDLGN</sequence>
<evidence type="ECO:0000313" key="2">
    <source>
        <dbReference type="Proteomes" id="UP001430919"/>
    </source>
</evidence>
<dbReference type="EMBL" id="JAJJMO010000001">
    <property type="protein sequence ID" value="MCC9073236.1"/>
    <property type="molecule type" value="Genomic_DNA"/>
</dbReference>
<evidence type="ECO:0008006" key="3">
    <source>
        <dbReference type="Google" id="ProtNLM"/>
    </source>
</evidence>
<protein>
    <recommendedName>
        <fullName evidence="3">DUF4136 domain-containing protein</fullName>
    </recommendedName>
</protein>
<keyword evidence="2" id="KW-1185">Reference proteome</keyword>
<comment type="caution">
    <text evidence="1">The sequence shown here is derived from an EMBL/GenBank/DDBJ whole genome shotgun (WGS) entry which is preliminary data.</text>
</comment>
<dbReference type="Proteomes" id="UP001430919">
    <property type="component" value="Unassembled WGS sequence"/>
</dbReference>